<gene>
    <name evidence="1" type="ORF">EIK76_12565</name>
</gene>
<dbReference type="RefSeq" id="WP_046519383.1">
    <property type="nucleotide sequence ID" value="NZ_LAVS01000011.1"/>
</dbReference>
<evidence type="ECO:0000313" key="2">
    <source>
        <dbReference type="Proteomes" id="UP000276260"/>
    </source>
</evidence>
<accession>A0A3P3QIX4</accession>
<comment type="caution">
    <text evidence="1">The sequence shown here is derived from an EMBL/GenBank/DDBJ whole genome shotgun (WGS) entry which is preliminary data.</text>
</comment>
<dbReference type="Pfam" id="PF07277">
    <property type="entry name" value="SapC"/>
    <property type="match status" value="1"/>
</dbReference>
<dbReference type="EMBL" id="RRCF01000003">
    <property type="protein sequence ID" value="RRJ20349.1"/>
    <property type="molecule type" value="Genomic_DNA"/>
</dbReference>
<proteinExistence type="predicted"/>
<protein>
    <submittedName>
        <fullName evidence="1">Multidrug transporter</fullName>
    </submittedName>
</protein>
<dbReference type="OrthoDB" id="8888710at2"/>
<name>A0A3P3QIX4_9GAMM</name>
<reference evidence="1 2" key="1">
    <citation type="submission" date="2018-11" db="EMBL/GenBank/DDBJ databases">
        <title>Draft genome analysis of Rheinheimera mesophila isolated from an industrial waste site.</title>
        <authorList>
            <person name="Yu Q."/>
            <person name="Qi Y."/>
            <person name="Zhang H."/>
            <person name="Lu Y."/>
            <person name="Pu J."/>
        </authorList>
    </citation>
    <scope>NUCLEOTIDE SEQUENCE [LARGE SCALE GENOMIC DNA]</scope>
    <source>
        <strain evidence="1 2">IITR13</strain>
    </source>
</reference>
<sequence>MSKNVLLNSVEHRDLKVITARGAQYGDAVWFAVTFPKEFRTAQAHYPIFFHKDNNSNQFFAVTLFGFQDQENLFLQQDNWRGCYIPLMLRRQPFLIGQQLVREDGIETTQRVIHIDLNNPRVSQTEGEALFLPFGGNSPYLDEVASMLETIHHGMLDSKAFIDLLLAHQLLESFTLDLTFSNGQKQQLAGFYTIHEENLAALSAEVLAQLHQQGYLQAIYMAIASQANIRHLLQLKNKQFE</sequence>
<dbReference type="AlphaFoldDB" id="A0A3P3QIX4"/>
<evidence type="ECO:0000313" key="1">
    <source>
        <dbReference type="EMBL" id="RRJ20349.1"/>
    </source>
</evidence>
<organism evidence="1 2">
    <name type="scientific">Rheinheimera mesophila</name>
    <dbReference type="NCBI Taxonomy" id="1547515"/>
    <lineage>
        <taxon>Bacteria</taxon>
        <taxon>Pseudomonadati</taxon>
        <taxon>Pseudomonadota</taxon>
        <taxon>Gammaproteobacteria</taxon>
        <taxon>Chromatiales</taxon>
        <taxon>Chromatiaceae</taxon>
        <taxon>Rheinheimera</taxon>
    </lineage>
</organism>
<keyword evidence="2" id="KW-1185">Reference proteome</keyword>
<dbReference type="Proteomes" id="UP000276260">
    <property type="component" value="Unassembled WGS sequence"/>
</dbReference>
<dbReference type="InterPro" id="IPR010836">
    <property type="entry name" value="SapC"/>
</dbReference>